<feature type="coiled-coil region" evidence="5">
    <location>
        <begin position="444"/>
        <end position="471"/>
    </location>
</feature>
<reference evidence="8 9" key="1">
    <citation type="submission" date="2020-08" db="EMBL/GenBank/DDBJ databases">
        <title>Plant Genome Project.</title>
        <authorList>
            <person name="Zhang R.-G."/>
        </authorList>
    </citation>
    <scope>NUCLEOTIDE SEQUENCE [LARGE SCALE GENOMIC DNA]</scope>
    <source>
        <tissue evidence="8">Rhizome</tissue>
    </source>
</reference>
<dbReference type="GO" id="GO:0005768">
    <property type="term" value="C:endosome"/>
    <property type="evidence" value="ECO:0007669"/>
    <property type="project" value="UniProtKB-SubCell"/>
</dbReference>
<evidence type="ECO:0000256" key="4">
    <source>
        <dbReference type="ARBA" id="ARBA00022753"/>
    </source>
</evidence>
<dbReference type="Pfam" id="PF13949">
    <property type="entry name" value="ALIX_LYPXL_bnd"/>
    <property type="match status" value="2"/>
</dbReference>
<name>A0A8J5L1N5_ZINOF</name>
<proteinExistence type="predicted"/>
<sequence length="1000" mass="111701">MSYSAASNVLLAVNEKKTTAVDLYHPLRNYIASTFSELDAQDAEDDLQTVRKLRLDLEAGSSTSLELRRDLLISYLRALASIEPRFPISPDRSHVSSLTFTWFDAFRPNKKAALPSIHLEKAAVLFNLGSVYSQIAVAADRTSASGLKQACNALQSAAGAFSFLKDRVAAKAVAAGGTIDLSVECTVMLEKLMLAQAQECFFQKVIGDAKPPGLCSKVARQVGIYYEEAYAALNASLLNQHFDRTWMSHVQLKAAQFYSEACYQYSLELHEKEEIAEEIARLKIGISALTDAKKSAKGVASPSLDAVKKLDTNMNNNLERAVKENDRVYLMRIPAASSLSALPTASLVKPTSLGEVLDASEEKFFSKLVPDSHTKAFSKYTDMADNIIRIQLEKLQQGSEITRVKLKELDLPDSILSLEGNIGLPLDLKEDVEVVQISGGPSGLETEIQQLKDLRRINQELLAQSEELLLKEADTEAQFRSQFGTRWTRPESNTLTKNIQDKLHRFTVNLKQAADSDARVEREVRDAVEFLAILDHRPIEFTLPSLARPIISLDGNEDSIVGALKQSLRQLENLGAQRAGLEDMLKEMKMKDNILPKLMASTVSQEDLFKKEISKYDQICEEISQNINAQEQLLLQIQVSLCTMIRFLDCVLNLEALSENNLWSRSENDQFAAMFNLEDYKAFLSPLSHILQDWADFSMRLLDVPKICAVLHNFPILGGVPSKPLLSFSCESVLAARADPSMGWRSSITLRRLSSAWCREIISARDVARNKSYKQIAAAVAKYREIKENINEGMKFYVTLQDALMNVKQQCSDFYMTRNTQCRETIEQVQRQIAGLNFASEGETSYNFPSRQSNSPSPQPPEPQRTPLLSHPTPNPETPMEQPAHGYSDRYSFAAQPNHQITSPSLAPPLYNYIAEQPRPGYSHPYPAYATPQPPPYYASGSKYQHPQQVPSHEYRQPAYPGWHGPYHNAYQQQPGGPGPYPAPPYSVPAPYPQGSHQRP</sequence>
<dbReference type="Gene3D" id="1.25.40.280">
    <property type="entry name" value="alix/aip1 like domains"/>
    <property type="match status" value="1"/>
</dbReference>
<evidence type="ECO:0000256" key="1">
    <source>
        <dbReference type="ARBA" id="ARBA00004177"/>
    </source>
</evidence>
<feature type="domain" description="BRO1" evidence="7">
    <location>
        <begin position="9"/>
        <end position="409"/>
    </location>
</feature>
<feature type="region of interest" description="Disordered" evidence="6">
    <location>
        <begin position="924"/>
        <end position="1000"/>
    </location>
</feature>
<evidence type="ECO:0000256" key="5">
    <source>
        <dbReference type="SAM" id="Coils"/>
    </source>
</evidence>
<dbReference type="Proteomes" id="UP000734854">
    <property type="component" value="Unassembled WGS sequence"/>
</dbReference>
<feature type="compositionally biased region" description="Polar residues" evidence="6">
    <location>
        <begin position="942"/>
        <end position="951"/>
    </location>
</feature>
<dbReference type="AlphaFoldDB" id="A0A8J5L1N5"/>
<dbReference type="Gene3D" id="1.20.140.50">
    <property type="entry name" value="alix/aip1 like domains"/>
    <property type="match status" value="2"/>
</dbReference>
<accession>A0A8J5L1N5</accession>
<gene>
    <name evidence="8" type="ORF">ZIOFF_045782</name>
</gene>
<dbReference type="PANTHER" id="PTHR23030:SF30">
    <property type="entry name" value="TYROSINE-PROTEIN PHOSPHATASE NON-RECEPTOR TYPE 23"/>
    <property type="match status" value="1"/>
</dbReference>
<evidence type="ECO:0000256" key="3">
    <source>
        <dbReference type="ARBA" id="ARBA00022490"/>
    </source>
</evidence>
<protein>
    <recommendedName>
        <fullName evidence="7">BRO1 domain-containing protein</fullName>
    </recommendedName>
</protein>
<feature type="coiled-coil region" evidence="5">
    <location>
        <begin position="564"/>
        <end position="591"/>
    </location>
</feature>
<dbReference type="InterPro" id="IPR004328">
    <property type="entry name" value="BRO1_dom"/>
</dbReference>
<dbReference type="GO" id="GO:0043328">
    <property type="term" value="P:protein transport to vacuole involved in ubiquitin-dependent protein catabolic process via the multivesicular body sorting pathway"/>
    <property type="evidence" value="ECO:0007669"/>
    <property type="project" value="TreeGrafter"/>
</dbReference>
<dbReference type="CDD" id="cd09246">
    <property type="entry name" value="BRO1_Alix_like_1"/>
    <property type="match status" value="1"/>
</dbReference>
<dbReference type="PROSITE" id="PS51180">
    <property type="entry name" value="BRO1"/>
    <property type="match status" value="1"/>
</dbReference>
<dbReference type="Gene3D" id="1.20.120.560">
    <property type="entry name" value="alix/aip1 in complex with the ypdl late domain"/>
    <property type="match status" value="1"/>
</dbReference>
<dbReference type="SMART" id="SM01041">
    <property type="entry name" value="BRO1"/>
    <property type="match status" value="1"/>
</dbReference>
<comment type="subcellular location">
    <subcellularLocation>
        <location evidence="2">Cytoplasm</location>
    </subcellularLocation>
    <subcellularLocation>
        <location evidence="1">Endosome</location>
    </subcellularLocation>
</comment>
<dbReference type="InterPro" id="IPR038499">
    <property type="entry name" value="BRO1_sf"/>
</dbReference>
<dbReference type="InterPro" id="IPR025304">
    <property type="entry name" value="ALIX_V_dom"/>
</dbReference>
<evidence type="ECO:0000256" key="2">
    <source>
        <dbReference type="ARBA" id="ARBA00004496"/>
    </source>
</evidence>
<dbReference type="EMBL" id="JACMSC010000012">
    <property type="protein sequence ID" value="KAG6497876.1"/>
    <property type="molecule type" value="Genomic_DNA"/>
</dbReference>
<evidence type="ECO:0000313" key="8">
    <source>
        <dbReference type="EMBL" id="KAG6497876.1"/>
    </source>
</evidence>
<keyword evidence="3" id="KW-0963">Cytoplasm</keyword>
<feature type="region of interest" description="Disordered" evidence="6">
    <location>
        <begin position="842"/>
        <end position="886"/>
    </location>
</feature>
<keyword evidence="5" id="KW-0175">Coiled coil</keyword>
<comment type="caution">
    <text evidence="8">The sequence shown here is derived from an EMBL/GenBank/DDBJ whole genome shotgun (WGS) entry which is preliminary data.</text>
</comment>
<dbReference type="Pfam" id="PF03097">
    <property type="entry name" value="BRO1"/>
    <property type="match status" value="1"/>
</dbReference>
<keyword evidence="9" id="KW-1185">Reference proteome</keyword>
<evidence type="ECO:0000256" key="6">
    <source>
        <dbReference type="SAM" id="MobiDB-lite"/>
    </source>
</evidence>
<organism evidence="8 9">
    <name type="scientific">Zingiber officinale</name>
    <name type="common">Ginger</name>
    <name type="synonym">Amomum zingiber</name>
    <dbReference type="NCBI Taxonomy" id="94328"/>
    <lineage>
        <taxon>Eukaryota</taxon>
        <taxon>Viridiplantae</taxon>
        <taxon>Streptophyta</taxon>
        <taxon>Embryophyta</taxon>
        <taxon>Tracheophyta</taxon>
        <taxon>Spermatophyta</taxon>
        <taxon>Magnoliopsida</taxon>
        <taxon>Liliopsida</taxon>
        <taxon>Zingiberales</taxon>
        <taxon>Zingiberaceae</taxon>
        <taxon>Zingiber</taxon>
    </lineage>
</organism>
<keyword evidence="4" id="KW-0967">Endosome</keyword>
<feature type="compositionally biased region" description="Pro residues" evidence="6">
    <location>
        <begin position="977"/>
        <end position="992"/>
    </location>
</feature>
<evidence type="ECO:0000259" key="7">
    <source>
        <dbReference type="PROSITE" id="PS51180"/>
    </source>
</evidence>
<evidence type="ECO:0000313" key="9">
    <source>
        <dbReference type="Proteomes" id="UP000734854"/>
    </source>
</evidence>
<dbReference type="PANTHER" id="PTHR23030">
    <property type="entry name" value="PCD6 INTERACTING PROTEIN-RELATED"/>
    <property type="match status" value="1"/>
</dbReference>